<evidence type="ECO:0000313" key="1">
    <source>
        <dbReference type="EMBL" id="SCF22713.1"/>
    </source>
</evidence>
<dbReference type="RefSeq" id="WP_091609404.1">
    <property type="nucleotide sequence ID" value="NZ_FMCX01000004.1"/>
</dbReference>
<sequence>MIPIDETQVEFAILARERRELGALLLLRGVRQDHPIFAAIEAYAVAKARAAVAITRQVQAREG</sequence>
<proteinExistence type="predicted"/>
<name>A0A1C4YPM6_9ACTN</name>
<organism evidence="1 2">
    <name type="scientific">Micromonospora mirobrigensis</name>
    <dbReference type="NCBI Taxonomy" id="262898"/>
    <lineage>
        <taxon>Bacteria</taxon>
        <taxon>Bacillati</taxon>
        <taxon>Actinomycetota</taxon>
        <taxon>Actinomycetes</taxon>
        <taxon>Micromonosporales</taxon>
        <taxon>Micromonosporaceae</taxon>
        <taxon>Micromonospora</taxon>
    </lineage>
</organism>
<dbReference type="STRING" id="262898.GA0070564_104269"/>
<dbReference type="Proteomes" id="UP000199504">
    <property type="component" value="Unassembled WGS sequence"/>
</dbReference>
<reference evidence="2" key="1">
    <citation type="submission" date="2016-06" db="EMBL/GenBank/DDBJ databases">
        <authorList>
            <person name="Varghese N."/>
            <person name="Submissions Spin"/>
        </authorList>
    </citation>
    <scope>NUCLEOTIDE SEQUENCE [LARGE SCALE GENOMIC DNA]</scope>
    <source>
        <strain evidence="2">DSM 44830</strain>
    </source>
</reference>
<dbReference type="EMBL" id="FMCX01000004">
    <property type="protein sequence ID" value="SCF22713.1"/>
    <property type="molecule type" value="Genomic_DNA"/>
</dbReference>
<gene>
    <name evidence="1" type="ORF">GA0070564_104269</name>
</gene>
<keyword evidence="2" id="KW-1185">Reference proteome</keyword>
<evidence type="ECO:0000313" key="2">
    <source>
        <dbReference type="Proteomes" id="UP000199504"/>
    </source>
</evidence>
<dbReference type="AlphaFoldDB" id="A0A1C4YPM6"/>
<protein>
    <submittedName>
        <fullName evidence="1">Uncharacterized protein</fullName>
    </submittedName>
</protein>
<accession>A0A1C4YPM6</accession>